<protein>
    <recommendedName>
        <fullName evidence="10">Type I restriction enzyme endonuclease subunit</fullName>
        <shortName evidence="10">R protein</shortName>
        <ecNumber evidence="10">3.1.21.3</ecNumber>
    </recommendedName>
</protein>
<proteinExistence type="inferred from homology"/>
<evidence type="ECO:0000256" key="2">
    <source>
        <dbReference type="ARBA" id="ARBA00008598"/>
    </source>
</evidence>
<evidence type="ECO:0000256" key="6">
    <source>
        <dbReference type="ARBA" id="ARBA00022759"/>
    </source>
</evidence>
<evidence type="ECO:0000313" key="13">
    <source>
        <dbReference type="Proteomes" id="UP000199663"/>
    </source>
</evidence>
<dbReference type="InterPro" id="IPR040980">
    <property type="entry name" value="SWI2_SNF2"/>
</dbReference>
<keyword evidence="8 10" id="KW-0067">ATP-binding</keyword>
<evidence type="ECO:0000256" key="5">
    <source>
        <dbReference type="ARBA" id="ARBA00022747"/>
    </source>
</evidence>
<dbReference type="EMBL" id="FNQC01000016">
    <property type="protein sequence ID" value="SDZ47696.1"/>
    <property type="molecule type" value="Genomic_DNA"/>
</dbReference>
<keyword evidence="3" id="KW-0540">Nuclease</keyword>
<evidence type="ECO:0000256" key="7">
    <source>
        <dbReference type="ARBA" id="ARBA00022801"/>
    </source>
</evidence>
<dbReference type="InterPro" id="IPR027417">
    <property type="entry name" value="P-loop_NTPase"/>
</dbReference>
<evidence type="ECO:0000256" key="3">
    <source>
        <dbReference type="ARBA" id="ARBA00022722"/>
    </source>
</evidence>
<dbReference type="PROSITE" id="PS51192">
    <property type="entry name" value="HELICASE_ATP_BIND_1"/>
    <property type="match status" value="1"/>
</dbReference>
<evidence type="ECO:0000256" key="8">
    <source>
        <dbReference type="ARBA" id="ARBA00022840"/>
    </source>
</evidence>
<dbReference type="InterPro" id="IPR055180">
    <property type="entry name" value="HsdR_RecA-like_helicase_dom_2"/>
</dbReference>
<dbReference type="EC" id="3.1.21.3" evidence="10"/>
<dbReference type="InterPro" id="IPR051268">
    <property type="entry name" value="Type-I_R_enzyme_R_subunit"/>
</dbReference>
<keyword evidence="6" id="KW-0255">Endonuclease</keyword>
<dbReference type="CDD" id="cd18030">
    <property type="entry name" value="DEXHc_RE_I_HsdR"/>
    <property type="match status" value="1"/>
</dbReference>
<dbReference type="RefSeq" id="WP_019599746.1">
    <property type="nucleotide sequence ID" value="NZ_FNQC01000016.1"/>
</dbReference>
<dbReference type="NCBIfam" id="TIGR00348">
    <property type="entry name" value="hsdR"/>
    <property type="match status" value="1"/>
</dbReference>
<reference evidence="12 13" key="1">
    <citation type="submission" date="2016-10" db="EMBL/GenBank/DDBJ databases">
        <authorList>
            <person name="Varghese N."/>
            <person name="Submissions S."/>
        </authorList>
    </citation>
    <scope>NUCLEOTIDE SEQUENCE [LARGE SCALE GENOMIC DNA]</scope>
    <source>
        <strain evidence="12 13">DSM 17997</strain>
    </source>
</reference>
<dbReference type="CDD" id="cd18800">
    <property type="entry name" value="SF2_C_EcoR124I-like"/>
    <property type="match status" value="1"/>
</dbReference>
<comment type="catalytic activity">
    <reaction evidence="1 10">
        <text>Endonucleolytic cleavage of DNA to give random double-stranded fragments with terminal 5'-phosphates, ATP is simultaneously hydrolyzed.</text>
        <dbReference type="EC" id="3.1.21.3"/>
    </reaction>
</comment>
<dbReference type="CDD" id="cd22332">
    <property type="entry name" value="HsdR_N"/>
    <property type="match status" value="1"/>
</dbReference>
<comment type="subunit">
    <text evidence="10">The type I restriction/modification system is composed of three polypeptides R, M and S.</text>
</comment>
<dbReference type="Pfam" id="PF04313">
    <property type="entry name" value="HSDR_N"/>
    <property type="match status" value="1"/>
</dbReference>
<evidence type="ECO:0000256" key="9">
    <source>
        <dbReference type="ARBA" id="ARBA00023125"/>
    </source>
</evidence>
<comment type="caution">
    <text evidence="12">The sequence shown here is derived from an EMBL/GenBank/DDBJ whole genome shotgun (WGS) entry which is preliminary data.</text>
</comment>
<dbReference type="Pfam" id="PF11867">
    <property type="entry name" value="T1RH-like_C"/>
    <property type="match status" value="1"/>
</dbReference>
<evidence type="ECO:0000256" key="4">
    <source>
        <dbReference type="ARBA" id="ARBA00022741"/>
    </source>
</evidence>
<dbReference type="InterPro" id="IPR004473">
    <property type="entry name" value="Restrct_endonuc_typeI_HsdR"/>
</dbReference>
<feature type="domain" description="Helicase ATP-binding" evidence="11">
    <location>
        <begin position="338"/>
        <end position="500"/>
    </location>
</feature>
<keyword evidence="13" id="KW-1185">Reference proteome</keyword>
<keyword evidence="7 10" id="KW-0378">Hydrolase</keyword>
<sequence>MEAPSFKEDHISQLSALKLLMNMGWKYLSPEQALEARGGRTSNVLMETILKNQLQEINKIEYKQKEFSFSENNINNSILALRDLPIQDGFLVANKTFYELITLGKSFEQSVLGDKKSFSFHYIDWKNSDNNVYHVTEEYSVLRSGKSESSPSSHYRPDIVLFINGIPVVVIECKSPKIKQPLDKSIEQHLRNQQEDGIRALYQYSNMVMGLACNTASYATTATPKEFWSVWKELFSNQTKETAWLEELKSTKNKPLPNDERTVLFKERFKNVWTLFENLEKEEQFITEQDKLLFNLCNQDRLLDIMYNFTLFDDGIKKVTRYQQYFAVRNTLNKIAQKGPQGKREGGVIWHTQGSGKSLTMVMLAQLIATHPLIKNPKIVLVTDRVDLDDQITQTFQKCQLPVENASTGTDLVDLLSSSADTVITTLIHKFEAAVKQSKKPFTSSEIFVLVDEGHRSQYGTFNIKMQKVFPNACFLAFTGTPLMKKEKSTANKFGGLIDVYSITDAVADGAVVPLLYEGRHNLIEVNEKPLDNYFEKVSEPLTPYGKASLKRKFSSTNQLNKADQVIYARAWDISDHYEQHVQGITFGTLKAKGQLVAPNKTTAIRYRQYLKEINKVSCEVLISAPDVRENHDDAFEESDDLVLKFWKSMIDKYGKTETYEKSLINGFKKQNDPEIIIVVDKLLTGFDAPNNYVLYLTRPLKEHTLLQAIARVNRLAPGKEHGLIIDYYGNLENLDLALKTYSGDLNFDKTDLEGTMTNIAEEIKKLPQAHSEVWDIFKTVKNKYDEAAYEELLRDEAIRHQFYEKVSVFARLLKLALSSIEFINNYTEKHIKKYKDDIKFFLGLRISVKRRYFDDLEYKEYESQVQKLIDKHITTEGDVLRITDQVNIFDKELREKEVEKLTSKAAKADHIASRTIKAINIKMNEDPVFFKKLSRLIRDTIEDYHQKRISEVEFLNRAKDYEGQFHNGQKDNVPDNLKGNDTAIAIYNLVQEIMGKHILDESLSATIAEGIDKRIRLGVFENGTPIIDWANKTDIEGQIRIDIDDYLFDIKAKEGIDLPFDKIDQLVEEGLKIAKVKYV</sequence>
<comment type="function">
    <text evidence="10">Subunit R is required for both nuclease and ATPase activities, but not for modification.</text>
</comment>
<dbReference type="Pfam" id="PF22679">
    <property type="entry name" value="T1R_D3-like"/>
    <property type="match status" value="1"/>
</dbReference>
<dbReference type="InterPro" id="IPR007409">
    <property type="entry name" value="Restrct_endonuc_type1_HsdR_N"/>
</dbReference>
<dbReference type="Gene3D" id="3.40.50.300">
    <property type="entry name" value="P-loop containing nucleotide triphosphate hydrolases"/>
    <property type="match status" value="2"/>
</dbReference>
<evidence type="ECO:0000259" key="11">
    <source>
        <dbReference type="PROSITE" id="PS51192"/>
    </source>
</evidence>
<dbReference type="SUPFAM" id="SSF52540">
    <property type="entry name" value="P-loop containing nucleoside triphosphate hydrolases"/>
    <property type="match status" value="2"/>
</dbReference>
<evidence type="ECO:0000256" key="10">
    <source>
        <dbReference type="RuleBase" id="RU364115"/>
    </source>
</evidence>
<gene>
    <name evidence="12" type="ORF">SAMN05444412_11669</name>
</gene>
<keyword evidence="4 10" id="KW-0547">Nucleotide-binding</keyword>
<keyword evidence="9 10" id="KW-0238">DNA-binding</keyword>
<dbReference type="Pfam" id="PF18766">
    <property type="entry name" value="SWI2_SNF2"/>
    <property type="match status" value="1"/>
</dbReference>
<dbReference type="Gene3D" id="3.90.1570.50">
    <property type="match status" value="1"/>
</dbReference>
<dbReference type="InterPro" id="IPR014001">
    <property type="entry name" value="Helicase_ATP-bd"/>
</dbReference>
<organism evidence="12 13">
    <name type="scientific">Rhodonellum ikkaensis</name>
    <dbReference type="NCBI Taxonomy" id="336829"/>
    <lineage>
        <taxon>Bacteria</taxon>
        <taxon>Pseudomonadati</taxon>
        <taxon>Bacteroidota</taxon>
        <taxon>Cytophagia</taxon>
        <taxon>Cytophagales</taxon>
        <taxon>Cytophagaceae</taxon>
        <taxon>Rhodonellum</taxon>
    </lineage>
</organism>
<dbReference type="InterPro" id="IPR021810">
    <property type="entry name" value="T1RH-like_C"/>
</dbReference>
<dbReference type="Proteomes" id="UP000199663">
    <property type="component" value="Unassembled WGS sequence"/>
</dbReference>
<evidence type="ECO:0000313" key="12">
    <source>
        <dbReference type="EMBL" id="SDZ47696.1"/>
    </source>
</evidence>
<keyword evidence="5 10" id="KW-0680">Restriction system</keyword>
<comment type="similarity">
    <text evidence="2 10">Belongs to the HsdR family.</text>
</comment>
<accession>A0A1H3TBS6</accession>
<dbReference type="SMART" id="SM00487">
    <property type="entry name" value="DEXDc"/>
    <property type="match status" value="1"/>
</dbReference>
<dbReference type="PANTHER" id="PTHR30195">
    <property type="entry name" value="TYPE I SITE-SPECIFIC DEOXYRIBONUCLEASE PROTEIN SUBUNIT M AND R"/>
    <property type="match status" value="1"/>
</dbReference>
<evidence type="ECO:0000256" key="1">
    <source>
        <dbReference type="ARBA" id="ARBA00000851"/>
    </source>
</evidence>
<name>A0A1H3TBS6_9BACT</name>
<dbReference type="PANTHER" id="PTHR30195:SF15">
    <property type="entry name" value="TYPE I RESTRICTION ENZYME HINDI ENDONUCLEASE SUBUNIT"/>
    <property type="match status" value="1"/>
</dbReference>